<dbReference type="PANTHER" id="PTHR37764:SF1">
    <property type="entry name" value="KETOSE_ALDOSE ISOMERASE, PUTATIVE (MOG1_PSBP_DUF1795-LIKE PHOTOSYSTEM II REACTION CENTER PSBP FAMILY PROTEIN)-RELATED"/>
    <property type="match status" value="1"/>
</dbReference>
<dbReference type="InterPro" id="IPR002683">
    <property type="entry name" value="PsbP_C"/>
</dbReference>
<dbReference type="EMBL" id="SIDB01000011">
    <property type="protein sequence ID" value="KAI3426294.1"/>
    <property type="molecule type" value="Genomic_DNA"/>
</dbReference>
<proteinExistence type="predicted"/>
<evidence type="ECO:0000313" key="3">
    <source>
        <dbReference type="Proteomes" id="UP001055712"/>
    </source>
</evidence>
<dbReference type="InterPro" id="IPR006311">
    <property type="entry name" value="TAT_signal"/>
</dbReference>
<dbReference type="Gene3D" id="3.40.1000.10">
    <property type="entry name" value="Mog1/PsbP, alpha/beta/alpha sandwich"/>
    <property type="match status" value="1"/>
</dbReference>
<feature type="domain" description="PsbP C-terminal" evidence="1">
    <location>
        <begin position="99"/>
        <end position="272"/>
    </location>
</feature>
<organism evidence="2 3">
    <name type="scientific">Chlorella vulgaris</name>
    <name type="common">Green alga</name>
    <dbReference type="NCBI Taxonomy" id="3077"/>
    <lineage>
        <taxon>Eukaryota</taxon>
        <taxon>Viridiplantae</taxon>
        <taxon>Chlorophyta</taxon>
        <taxon>core chlorophytes</taxon>
        <taxon>Trebouxiophyceae</taxon>
        <taxon>Chlorellales</taxon>
        <taxon>Chlorellaceae</taxon>
        <taxon>Chlorella clade</taxon>
        <taxon>Chlorella</taxon>
    </lineage>
</organism>
<protein>
    <recommendedName>
        <fullName evidence="1">PsbP C-terminal domain-containing protein</fullName>
    </recommendedName>
</protein>
<dbReference type="SUPFAM" id="SSF55724">
    <property type="entry name" value="Mog1p/PsbP-like"/>
    <property type="match status" value="1"/>
</dbReference>
<dbReference type="GO" id="GO:0015979">
    <property type="term" value="P:photosynthesis"/>
    <property type="evidence" value="ECO:0007669"/>
    <property type="project" value="InterPro"/>
</dbReference>
<sequence length="276" mass="29266">MSASFLHIPCTRPQQRCPQLSCRADQASGASDKQQQHSSTRRRALGAALLLPAAAVVAGPRRAAAEELAAAAAAPPPTEAVASPPALDVVSWPQWVDRNFSFSYPPGFKEVADLSYAMPPKPTSGSPTDQVVENPLKAEVRSSGGEQRINVVVRQAAAYQRTLLQVTDISQLGDARKVAKLLIPPGAVVAGVTSTAVAQPPRDTGTVLGVIERQPVTYYTYDLLLPDPAATRVQLTAAAQLGRLYVLAASAPGQEWGEAGPLLREAALSFRVRYKI</sequence>
<keyword evidence="3" id="KW-1185">Reference proteome</keyword>
<reference evidence="2" key="2">
    <citation type="submission" date="2020-11" db="EMBL/GenBank/DDBJ databases">
        <authorList>
            <person name="Cecchin M."/>
            <person name="Marcolungo L."/>
            <person name="Rossato M."/>
            <person name="Girolomoni L."/>
            <person name="Cosentino E."/>
            <person name="Cuine S."/>
            <person name="Li-Beisson Y."/>
            <person name="Delledonne M."/>
            <person name="Ballottari M."/>
        </authorList>
    </citation>
    <scope>NUCLEOTIDE SEQUENCE</scope>
    <source>
        <strain evidence="2">211/11P</strain>
        <tissue evidence="2">Whole cell</tissue>
    </source>
</reference>
<dbReference type="GO" id="GO:0009507">
    <property type="term" value="C:chloroplast"/>
    <property type="evidence" value="ECO:0007669"/>
    <property type="project" value="TreeGrafter"/>
</dbReference>
<comment type="caution">
    <text evidence="2">The sequence shown here is derived from an EMBL/GenBank/DDBJ whole genome shotgun (WGS) entry which is preliminary data.</text>
</comment>
<reference evidence="2" key="1">
    <citation type="journal article" date="2019" name="Plant J.">
        <title>Chlorella vulgaris genome assembly and annotation reveals the molecular basis for metabolic acclimation to high light conditions.</title>
        <authorList>
            <person name="Cecchin M."/>
            <person name="Marcolungo L."/>
            <person name="Rossato M."/>
            <person name="Girolomoni L."/>
            <person name="Cosentino E."/>
            <person name="Cuine S."/>
            <person name="Li-Beisson Y."/>
            <person name="Delledonne M."/>
            <person name="Ballottari M."/>
        </authorList>
    </citation>
    <scope>NUCLEOTIDE SEQUENCE</scope>
    <source>
        <strain evidence="2">211/11P</strain>
    </source>
</reference>
<accession>A0A9D4TIF3</accession>
<dbReference type="OrthoDB" id="1621991at2759"/>
<dbReference type="PROSITE" id="PS51318">
    <property type="entry name" value="TAT"/>
    <property type="match status" value="1"/>
</dbReference>
<dbReference type="Pfam" id="PF01789">
    <property type="entry name" value="PsbP"/>
    <property type="match status" value="1"/>
</dbReference>
<gene>
    <name evidence="2" type="ORF">D9Q98_008667</name>
</gene>
<dbReference type="GO" id="GO:0005509">
    <property type="term" value="F:calcium ion binding"/>
    <property type="evidence" value="ECO:0007669"/>
    <property type="project" value="InterPro"/>
</dbReference>
<dbReference type="InterPro" id="IPR016123">
    <property type="entry name" value="Mog1/PsbP_a/b/a-sand"/>
</dbReference>
<evidence type="ECO:0000313" key="2">
    <source>
        <dbReference type="EMBL" id="KAI3426294.1"/>
    </source>
</evidence>
<dbReference type="GO" id="GO:0009654">
    <property type="term" value="C:photosystem II oxygen evolving complex"/>
    <property type="evidence" value="ECO:0007669"/>
    <property type="project" value="InterPro"/>
</dbReference>
<dbReference type="AlphaFoldDB" id="A0A9D4TIF3"/>
<dbReference type="GO" id="GO:0019898">
    <property type="term" value="C:extrinsic component of membrane"/>
    <property type="evidence" value="ECO:0007669"/>
    <property type="project" value="InterPro"/>
</dbReference>
<dbReference type="Proteomes" id="UP001055712">
    <property type="component" value="Unassembled WGS sequence"/>
</dbReference>
<dbReference type="PANTHER" id="PTHR37764">
    <property type="entry name" value="KETOSE/ALDOSE ISOMERASE, PUTATIVE (MOG1/PSBP/DUF1795-LIKE PHOTOSYSTEM II REACTION CENTER PSBP FAMILY PROTEIN)-RELATED"/>
    <property type="match status" value="1"/>
</dbReference>
<evidence type="ECO:0000259" key="1">
    <source>
        <dbReference type="Pfam" id="PF01789"/>
    </source>
</evidence>
<name>A0A9D4TIF3_CHLVU</name>